<dbReference type="Gene3D" id="3.40.50.360">
    <property type="match status" value="1"/>
</dbReference>
<comment type="cofactor">
    <cofactor evidence="2">
        <name>FAD</name>
        <dbReference type="ChEBI" id="CHEBI:57692"/>
    </cofactor>
</comment>
<comment type="cofactor">
    <cofactor evidence="1">
        <name>FMN</name>
        <dbReference type="ChEBI" id="CHEBI:58210"/>
    </cofactor>
</comment>
<dbReference type="SUPFAM" id="SSF63380">
    <property type="entry name" value="Riboflavin synthase domain-like"/>
    <property type="match status" value="1"/>
</dbReference>
<evidence type="ECO:0000256" key="6">
    <source>
        <dbReference type="ARBA" id="ARBA00022857"/>
    </source>
</evidence>
<dbReference type="InterPro" id="IPR008254">
    <property type="entry name" value="Flavodoxin/NO_synth"/>
</dbReference>
<comment type="caution">
    <text evidence="10">The sequence shown here is derived from an EMBL/GenBank/DDBJ whole genome shotgun (WGS) entry which is preliminary data.</text>
</comment>
<organism evidence="10 11">
    <name type="scientific">Naegleria fowleri</name>
    <name type="common">Brain eating amoeba</name>
    <dbReference type="NCBI Taxonomy" id="5763"/>
    <lineage>
        <taxon>Eukaryota</taxon>
        <taxon>Discoba</taxon>
        <taxon>Heterolobosea</taxon>
        <taxon>Tetramitia</taxon>
        <taxon>Eutetramitia</taxon>
        <taxon>Vahlkampfiidae</taxon>
        <taxon>Naegleria</taxon>
    </lineage>
</organism>
<name>A0A6A5CBB0_NAEFO</name>
<gene>
    <name evidence="10" type="ORF">FDP41_010909</name>
</gene>
<dbReference type="VEuPathDB" id="AmoebaDB:NfTy_015660"/>
<reference evidence="10 11" key="1">
    <citation type="journal article" date="2019" name="Sci. Rep.">
        <title>Nanopore sequencing improves the draft genome of the human pathogenic amoeba Naegleria fowleri.</title>
        <authorList>
            <person name="Liechti N."/>
            <person name="Schurch N."/>
            <person name="Bruggmann R."/>
            <person name="Wittwer M."/>
        </authorList>
    </citation>
    <scope>NUCLEOTIDE SEQUENCE [LARGE SCALE GENOMIC DNA]</scope>
    <source>
        <strain evidence="10 11">ATCC 30894</strain>
    </source>
</reference>
<keyword evidence="6" id="KW-0521">NADP</keyword>
<dbReference type="VEuPathDB" id="AmoebaDB:FDP41_010909"/>
<dbReference type="PANTHER" id="PTHR19384">
    <property type="entry name" value="NITRIC OXIDE SYNTHASE-RELATED"/>
    <property type="match status" value="1"/>
</dbReference>
<dbReference type="OrthoDB" id="1856718at2759"/>
<dbReference type="Gene3D" id="2.40.30.10">
    <property type="entry name" value="Translation factors"/>
    <property type="match status" value="1"/>
</dbReference>
<dbReference type="PROSITE" id="PS50902">
    <property type="entry name" value="FLAVODOXIN_LIKE"/>
    <property type="match status" value="1"/>
</dbReference>
<evidence type="ECO:0000259" key="9">
    <source>
        <dbReference type="PROSITE" id="PS51384"/>
    </source>
</evidence>
<evidence type="ECO:0000256" key="2">
    <source>
        <dbReference type="ARBA" id="ARBA00001974"/>
    </source>
</evidence>
<dbReference type="Gene3D" id="3.40.50.80">
    <property type="entry name" value="Nucleotide-binding domain of ferredoxin-NADP reductase (FNR) module"/>
    <property type="match status" value="1"/>
</dbReference>
<dbReference type="EMBL" id="VFQX01000007">
    <property type="protein sequence ID" value="KAF0982930.1"/>
    <property type="molecule type" value="Genomic_DNA"/>
</dbReference>
<accession>A0A6A5CBB0</accession>
<dbReference type="RefSeq" id="XP_044567643.1">
    <property type="nucleotide sequence ID" value="XM_044701258.1"/>
</dbReference>
<dbReference type="InterPro" id="IPR001709">
    <property type="entry name" value="Flavoprot_Pyr_Nucl_cyt_Rdtase"/>
</dbReference>
<evidence type="ECO:0008006" key="12">
    <source>
        <dbReference type="Google" id="ProtNLM"/>
    </source>
</evidence>
<evidence type="ECO:0000313" key="10">
    <source>
        <dbReference type="EMBL" id="KAF0982930.1"/>
    </source>
</evidence>
<keyword evidence="4" id="KW-0288">FMN</keyword>
<protein>
    <recommendedName>
        <fullName evidence="12">Flavodoxin-like domain-containing protein</fullName>
    </recommendedName>
</protein>
<evidence type="ECO:0000256" key="1">
    <source>
        <dbReference type="ARBA" id="ARBA00001917"/>
    </source>
</evidence>
<keyword evidence="3" id="KW-0285">Flavoprotein</keyword>
<dbReference type="GeneID" id="68118124"/>
<dbReference type="PROSITE" id="PS51384">
    <property type="entry name" value="FAD_FR"/>
    <property type="match status" value="1"/>
</dbReference>
<dbReference type="PANTHER" id="PTHR19384:SF128">
    <property type="entry name" value="NADPH OXIDOREDUCTASE A"/>
    <property type="match status" value="1"/>
</dbReference>
<sequence>MADLIGFLFQIINSSTQGQSSKSLSKSQLCRIGADLYLSTKNKILLHHILSPIIHPGIENTKTSKSLRALTNKNFYSSSLAFIQQNLTNGVTSLPQVSEFLAASTPKRTSAKKLSSKWILLLKIVSGLMMAGLSTTIMYKIYQQVKLTREFIESAEDQYHEISKNSKSDISKMKSNIVWTPKSVNIESLSMMKQFQKIINILVLFGSEFGFSKQVATKLCEQVVEKLNQLQSSSILYVPRLLDMKYFKTIDWNNETCVISVCSTYGEGVPPNSAVSFFEHLQTMNQHEIATDNKLFYSVLALGDKSYTHFCRAGKNLDYLFENKFLNGTRLLERVDVDRDDWRVINKWISNLLTRLQEESLNFHSMDSDNFVDYLQQDSAQLTMEAAKSNTSFDRTNPFYASIIEKRPLCYDISDENDIRECIHFCLDLSSSIIPAPTTSEKSQSAQQLLQYSPGDSLGVLPENDHYLVDILTKYLGLFFMSEHSVSNIPLVKTPSNYYPPNEKSSNVEHDLSGMPEYITLKDALTRFYDLKTVDVAFIKLLLEKQNFQPDFQYVKTKLERILQDETTCATYLQDRWLQDVLEECLVPLLLEREKKQWTKLNDISIQDVLDHLKLLLPRYYSISSSSRLTKNENASITVSIVTYKTTNNKTRHGVATHFLKRAIQIPIFISANRGFKLPQDSTVPIIMVGPGTGIAPFKGFIEERLFTKATGRNLLFFGCRDRNKDFLYRTELETWSKQGDIELYTAFSRENPSKKVYVQDLLMEHSLTIYELITRDNAYFYICGDGSSMCPSVVATLRNIFLKHDPQCKSIEDAFHQVEKLESERRLCKDVW</sequence>
<dbReference type="InterPro" id="IPR001433">
    <property type="entry name" value="OxRdtase_FAD/NAD-bd"/>
</dbReference>
<dbReference type="InterPro" id="IPR017938">
    <property type="entry name" value="Riboflavin_synthase-like_b-brl"/>
</dbReference>
<dbReference type="Pfam" id="PF00258">
    <property type="entry name" value="Flavodoxin_1"/>
    <property type="match status" value="1"/>
</dbReference>
<feature type="domain" description="FAD-binding FR-type" evidence="9">
    <location>
        <begin position="396"/>
        <end position="698"/>
    </location>
</feature>
<dbReference type="Pfam" id="PF00175">
    <property type="entry name" value="NAD_binding_1"/>
    <property type="match status" value="1"/>
</dbReference>
<dbReference type="InterPro" id="IPR017927">
    <property type="entry name" value="FAD-bd_FR_type"/>
</dbReference>
<dbReference type="InterPro" id="IPR039261">
    <property type="entry name" value="FNR_nucleotide-bd"/>
</dbReference>
<keyword evidence="5" id="KW-0274">FAD</keyword>
<dbReference type="InterPro" id="IPR023173">
    <property type="entry name" value="NADPH_Cyt_P450_Rdtase_alpha"/>
</dbReference>
<keyword evidence="7" id="KW-0560">Oxidoreductase</keyword>
<dbReference type="FunFam" id="3.40.50.80:FF:000001">
    <property type="entry name" value="NADPH--cytochrome P450 reductase 1"/>
    <property type="match status" value="1"/>
</dbReference>
<proteinExistence type="predicted"/>
<dbReference type="VEuPathDB" id="AmoebaDB:NF0053440"/>
<evidence type="ECO:0000313" key="11">
    <source>
        <dbReference type="Proteomes" id="UP000444721"/>
    </source>
</evidence>
<feature type="domain" description="Flavodoxin-like" evidence="8">
    <location>
        <begin position="201"/>
        <end position="353"/>
    </location>
</feature>
<evidence type="ECO:0000256" key="7">
    <source>
        <dbReference type="ARBA" id="ARBA00023002"/>
    </source>
</evidence>
<dbReference type="OMA" id="ARPFFDY"/>
<dbReference type="PRINTS" id="PR00371">
    <property type="entry name" value="FPNCR"/>
</dbReference>
<evidence type="ECO:0000256" key="5">
    <source>
        <dbReference type="ARBA" id="ARBA00022827"/>
    </source>
</evidence>
<evidence type="ECO:0000256" key="4">
    <source>
        <dbReference type="ARBA" id="ARBA00022643"/>
    </source>
</evidence>
<dbReference type="Gene3D" id="1.20.990.10">
    <property type="entry name" value="NADPH-cytochrome p450 Reductase, Chain A, domain 3"/>
    <property type="match status" value="1"/>
</dbReference>
<evidence type="ECO:0000259" key="8">
    <source>
        <dbReference type="PROSITE" id="PS50902"/>
    </source>
</evidence>
<evidence type="ECO:0000256" key="3">
    <source>
        <dbReference type="ARBA" id="ARBA00022630"/>
    </source>
</evidence>
<dbReference type="GO" id="GO:0010181">
    <property type="term" value="F:FMN binding"/>
    <property type="evidence" value="ECO:0007669"/>
    <property type="project" value="InterPro"/>
</dbReference>
<dbReference type="Pfam" id="PF00667">
    <property type="entry name" value="FAD_binding_1"/>
    <property type="match status" value="1"/>
</dbReference>
<dbReference type="GO" id="GO:0050660">
    <property type="term" value="F:flavin adenine dinucleotide binding"/>
    <property type="evidence" value="ECO:0007669"/>
    <property type="project" value="TreeGrafter"/>
</dbReference>
<dbReference type="Proteomes" id="UP000444721">
    <property type="component" value="Unassembled WGS sequence"/>
</dbReference>
<dbReference type="GO" id="GO:0005829">
    <property type="term" value="C:cytosol"/>
    <property type="evidence" value="ECO:0007669"/>
    <property type="project" value="TreeGrafter"/>
</dbReference>
<dbReference type="GO" id="GO:0016491">
    <property type="term" value="F:oxidoreductase activity"/>
    <property type="evidence" value="ECO:0007669"/>
    <property type="project" value="UniProtKB-KW"/>
</dbReference>
<dbReference type="InterPro" id="IPR029039">
    <property type="entry name" value="Flavoprotein-like_sf"/>
</dbReference>
<dbReference type="InterPro" id="IPR003097">
    <property type="entry name" value="CysJ-like_FAD-binding"/>
</dbReference>
<dbReference type="AlphaFoldDB" id="A0A6A5CBB0"/>
<dbReference type="SUPFAM" id="SSF52218">
    <property type="entry name" value="Flavoproteins"/>
    <property type="match status" value="1"/>
</dbReference>
<keyword evidence="11" id="KW-1185">Reference proteome</keyword>
<dbReference type="SUPFAM" id="SSF52343">
    <property type="entry name" value="Ferredoxin reductase-like, C-terminal NADP-linked domain"/>
    <property type="match status" value="1"/>
</dbReference>